<evidence type="ECO:0000256" key="1">
    <source>
        <dbReference type="ARBA" id="ARBA00022737"/>
    </source>
</evidence>
<evidence type="ECO:0000313" key="2">
    <source>
        <dbReference type="EMBL" id="CAD8328625.1"/>
    </source>
</evidence>
<organism evidence="2">
    <name type="scientific">Craspedostauros australis</name>
    <dbReference type="NCBI Taxonomy" id="1486917"/>
    <lineage>
        <taxon>Eukaryota</taxon>
        <taxon>Sar</taxon>
        <taxon>Stramenopiles</taxon>
        <taxon>Ochrophyta</taxon>
        <taxon>Bacillariophyta</taxon>
        <taxon>Bacillariophyceae</taxon>
        <taxon>Bacillariophycidae</taxon>
        <taxon>Naviculales</taxon>
        <taxon>Naviculaceae</taxon>
        <taxon>Craspedostauros</taxon>
    </lineage>
</organism>
<proteinExistence type="predicted"/>
<sequence length="132" mass="14947">MYIDCLAKSNRTDAAEQAETVLRTMKQKYEAGEKQLKPTVVTYSAVIVAWSRTRNNPNAVPRVEALLEEMKSAQSLSPDVQSINGVLRTIAYSKLPDKLQRTEKVIQWMKESGLRPDHHTKQAVAKYQGILF</sequence>
<evidence type="ECO:0008006" key="3">
    <source>
        <dbReference type="Google" id="ProtNLM"/>
    </source>
</evidence>
<name>A0A7R9ZIJ2_9STRA</name>
<dbReference type="PANTHER" id="PTHR47942">
    <property type="entry name" value="TETRATRICOPEPTIDE REPEAT (TPR)-LIKE SUPERFAMILY PROTEIN-RELATED"/>
    <property type="match status" value="1"/>
</dbReference>
<reference evidence="2" key="1">
    <citation type="submission" date="2021-01" db="EMBL/GenBank/DDBJ databases">
        <authorList>
            <person name="Corre E."/>
            <person name="Pelletier E."/>
            <person name="Niang G."/>
            <person name="Scheremetjew M."/>
            <person name="Finn R."/>
            <person name="Kale V."/>
            <person name="Holt S."/>
            <person name="Cochrane G."/>
            <person name="Meng A."/>
            <person name="Brown T."/>
            <person name="Cohen L."/>
        </authorList>
    </citation>
    <scope>NUCLEOTIDE SEQUENCE</scope>
    <source>
        <strain evidence="2">CCMP3328</strain>
    </source>
</reference>
<dbReference type="Gene3D" id="1.25.40.10">
    <property type="entry name" value="Tetratricopeptide repeat domain"/>
    <property type="match status" value="1"/>
</dbReference>
<gene>
    <name evidence="2" type="ORF">CAUS1442_LOCUS722</name>
</gene>
<dbReference type="InterPro" id="IPR011990">
    <property type="entry name" value="TPR-like_helical_dom_sf"/>
</dbReference>
<dbReference type="InterPro" id="IPR051222">
    <property type="entry name" value="PPR/CCM1_RNA-binding"/>
</dbReference>
<dbReference type="PANTHER" id="PTHR47942:SF63">
    <property type="entry name" value="PENTATRICOPEPTIDE REPEAT-CONTAINING PROTEIN"/>
    <property type="match status" value="1"/>
</dbReference>
<protein>
    <recommendedName>
        <fullName evidence="3">Pentacotripeptide-repeat region of PRORP domain-containing protein</fullName>
    </recommendedName>
</protein>
<dbReference type="Pfam" id="PF13812">
    <property type="entry name" value="PPR_3"/>
    <property type="match status" value="1"/>
</dbReference>
<dbReference type="AlphaFoldDB" id="A0A7R9ZIJ2"/>
<dbReference type="EMBL" id="HBEF01001144">
    <property type="protein sequence ID" value="CAD8328625.1"/>
    <property type="molecule type" value="Transcribed_RNA"/>
</dbReference>
<dbReference type="InterPro" id="IPR002885">
    <property type="entry name" value="PPR_rpt"/>
</dbReference>
<accession>A0A7R9ZIJ2</accession>
<keyword evidence="1" id="KW-0677">Repeat</keyword>